<feature type="region of interest" description="Disordered" evidence="2">
    <location>
        <begin position="1"/>
        <end position="29"/>
    </location>
</feature>
<feature type="coiled-coil region" evidence="1">
    <location>
        <begin position="461"/>
        <end position="488"/>
    </location>
</feature>
<dbReference type="EMBL" id="CAUYUJ010001113">
    <property type="protein sequence ID" value="CAK0794248.1"/>
    <property type="molecule type" value="Genomic_DNA"/>
</dbReference>
<sequence>MGAGGSAEEAPAEQPARSEQAQPLERIPRGRRHVHVFLEAIQSESAGHSAFHFARGGALGEAPLALPLPPPAHQRAPGHRGAALPAEELARSREEFARLWELHVPWQRVGADAREALQRVGREWARTLPPGAEGSAGGAAEVEAAIGSALASVPAALTVEEAFAAFCAAFAGSSPPPRPSGTPGGAPLRLEFGAASPHAAVSHGAPALPKGARMVDPVPVREMGWMALGCDLEGASRGGAAAAAEAASPMRPTRAALESANAHLQGALCAATAAYDRLVLRAEAIRAQLERGSPSSGPAGDAAEGLALARRGLSMQRVRAVSLQSELDRCLDRARFGAGVAERQRAEIAALRADCASQAQRAAEALRRRDEAQGKLQRELQEREDLSRKAKTEQLRAAMLREAFEQEQTRVGVSLGRAEAFVCDLVAATEGTRRMEVEEQSVARECSSALSEIQAAQAQDSARLEARHAQLEGEMDEARRALQRARQGVGGESAGSAQAVRATVAYAMIESQRHDVITELDEARRRYREAATTARLRAIDASGLRHKLTVLRSRSDRLVDELAAAKGRLPSADASGEAAADEGHRRGGRSLWETSEAEAAAATQARLCLAEAAAAAADTACAEIAQQLARERAGVAPGPELPRAGSAEVAARQSVALAAELRRVREELSQATASAARHQRGQADDLADLEVVPPVRSRACPPSPRAREAAGLQRRIGAALAGEQANLCRLQEERLRGPA</sequence>
<keyword evidence="4" id="KW-1185">Reference proteome</keyword>
<comment type="caution">
    <text evidence="3">The sequence shown here is derived from an EMBL/GenBank/DDBJ whole genome shotgun (WGS) entry which is preliminary data.</text>
</comment>
<feature type="compositionally biased region" description="Low complexity" evidence="2">
    <location>
        <begin position="1"/>
        <end position="23"/>
    </location>
</feature>
<proteinExistence type="predicted"/>
<accession>A0ABN9PRY5</accession>
<reference evidence="3" key="1">
    <citation type="submission" date="2023-10" db="EMBL/GenBank/DDBJ databases">
        <authorList>
            <person name="Chen Y."/>
            <person name="Shah S."/>
            <person name="Dougan E. K."/>
            <person name="Thang M."/>
            <person name="Chan C."/>
        </authorList>
    </citation>
    <scope>NUCLEOTIDE SEQUENCE [LARGE SCALE GENOMIC DNA]</scope>
</reference>
<evidence type="ECO:0000256" key="1">
    <source>
        <dbReference type="SAM" id="Coils"/>
    </source>
</evidence>
<evidence type="ECO:0000313" key="3">
    <source>
        <dbReference type="EMBL" id="CAK0794248.1"/>
    </source>
</evidence>
<dbReference type="Proteomes" id="UP001189429">
    <property type="component" value="Unassembled WGS sequence"/>
</dbReference>
<keyword evidence="1" id="KW-0175">Coiled coil</keyword>
<protein>
    <submittedName>
        <fullName evidence="3">Uncharacterized protein</fullName>
    </submittedName>
</protein>
<evidence type="ECO:0000256" key="2">
    <source>
        <dbReference type="SAM" id="MobiDB-lite"/>
    </source>
</evidence>
<organism evidence="3 4">
    <name type="scientific">Prorocentrum cordatum</name>
    <dbReference type="NCBI Taxonomy" id="2364126"/>
    <lineage>
        <taxon>Eukaryota</taxon>
        <taxon>Sar</taxon>
        <taxon>Alveolata</taxon>
        <taxon>Dinophyceae</taxon>
        <taxon>Prorocentrales</taxon>
        <taxon>Prorocentraceae</taxon>
        <taxon>Prorocentrum</taxon>
    </lineage>
</organism>
<name>A0ABN9PRY5_9DINO</name>
<feature type="region of interest" description="Disordered" evidence="2">
    <location>
        <begin position="367"/>
        <end position="388"/>
    </location>
</feature>
<evidence type="ECO:0000313" key="4">
    <source>
        <dbReference type="Proteomes" id="UP001189429"/>
    </source>
</evidence>
<gene>
    <name evidence="3" type="ORF">PCOR1329_LOCUS4311</name>
</gene>